<keyword evidence="9" id="KW-0902">Two-component regulatory system</keyword>
<evidence type="ECO:0000256" key="7">
    <source>
        <dbReference type="ARBA" id="ARBA00022777"/>
    </source>
</evidence>
<keyword evidence="4" id="KW-0597">Phosphoprotein</keyword>
<reference evidence="12 13" key="1">
    <citation type="submission" date="2015-11" db="EMBL/GenBank/DDBJ databases">
        <title>Genome Sequence of Bacillus simplex strain VanAntwerpen2.</title>
        <authorList>
            <person name="Couger M.B."/>
        </authorList>
    </citation>
    <scope>NUCLEOTIDE SEQUENCE [LARGE SCALE GENOMIC DNA]</scope>
    <source>
        <strain evidence="12 13">VanAntwerpen02</strain>
    </source>
</reference>
<dbReference type="CDD" id="cd00075">
    <property type="entry name" value="HATPase"/>
    <property type="match status" value="1"/>
</dbReference>
<dbReference type="PRINTS" id="PR00344">
    <property type="entry name" value="BCTRLSENSOR"/>
</dbReference>
<dbReference type="PANTHER" id="PTHR45453:SF1">
    <property type="entry name" value="PHOSPHATE REGULON SENSOR PROTEIN PHOR"/>
    <property type="match status" value="1"/>
</dbReference>
<dbReference type="Gene3D" id="1.10.287.130">
    <property type="match status" value="1"/>
</dbReference>
<evidence type="ECO:0000256" key="8">
    <source>
        <dbReference type="ARBA" id="ARBA00022840"/>
    </source>
</evidence>
<keyword evidence="10" id="KW-0812">Transmembrane</keyword>
<dbReference type="InterPro" id="IPR004358">
    <property type="entry name" value="Sig_transdc_His_kin-like_C"/>
</dbReference>
<comment type="subcellular location">
    <subcellularLocation>
        <location evidence="2">Cell membrane</location>
        <topology evidence="2">Multi-pass membrane protein</topology>
    </subcellularLocation>
</comment>
<dbReference type="Pfam" id="PF00512">
    <property type="entry name" value="HisKA"/>
    <property type="match status" value="1"/>
</dbReference>
<dbReference type="SMART" id="SM00388">
    <property type="entry name" value="HisKA"/>
    <property type="match status" value="1"/>
</dbReference>
<gene>
    <name evidence="12" type="ORF">AS888_15545</name>
</gene>
<dbReference type="RefSeq" id="WP_061141387.1">
    <property type="nucleotide sequence ID" value="NZ_LNNH01000012.1"/>
</dbReference>
<comment type="catalytic activity">
    <reaction evidence="1">
        <text>ATP + protein L-histidine = ADP + protein N-phospho-L-histidine.</text>
        <dbReference type="EC" id="2.7.13.3"/>
    </reaction>
</comment>
<keyword evidence="13" id="KW-1185">Reference proteome</keyword>
<evidence type="ECO:0000256" key="4">
    <source>
        <dbReference type="ARBA" id="ARBA00022553"/>
    </source>
</evidence>
<evidence type="ECO:0000256" key="5">
    <source>
        <dbReference type="ARBA" id="ARBA00022679"/>
    </source>
</evidence>
<dbReference type="SUPFAM" id="SSF47384">
    <property type="entry name" value="Homodimeric domain of signal transducing histidine kinase"/>
    <property type="match status" value="1"/>
</dbReference>
<dbReference type="GO" id="GO:0000155">
    <property type="term" value="F:phosphorelay sensor kinase activity"/>
    <property type="evidence" value="ECO:0007669"/>
    <property type="project" value="InterPro"/>
</dbReference>
<keyword evidence="7 12" id="KW-0418">Kinase</keyword>
<dbReference type="FunFam" id="1.10.287.130:FF:000036">
    <property type="entry name" value="Two-component sensor histidine kinase"/>
    <property type="match status" value="1"/>
</dbReference>
<evidence type="ECO:0000256" key="1">
    <source>
        <dbReference type="ARBA" id="ARBA00000085"/>
    </source>
</evidence>
<dbReference type="Pfam" id="PF02518">
    <property type="entry name" value="HATPase_c"/>
    <property type="match status" value="1"/>
</dbReference>
<evidence type="ECO:0000256" key="3">
    <source>
        <dbReference type="ARBA" id="ARBA00012438"/>
    </source>
</evidence>
<dbReference type="FunFam" id="3.30.565.10:FF:000006">
    <property type="entry name" value="Sensor histidine kinase WalK"/>
    <property type="match status" value="1"/>
</dbReference>
<evidence type="ECO:0000256" key="2">
    <source>
        <dbReference type="ARBA" id="ARBA00004651"/>
    </source>
</evidence>
<dbReference type="InterPro" id="IPR036890">
    <property type="entry name" value="HATPase_C_sf"/>
</dbReference>
<dbReference type="PANTHER" id="PTHR45453">
    <property type="entry name" value="PHOSPHATE REGULON SENSOR PROTEIN PHOR"/>
    <property type="match status" value="1"/>
</dbReference>
<keyword evidence="5" id="KW-0808">Transferase</keyword>
<dbReference type="SUPFAM" id="SSF55874">
    <property type="entry name" value="ATPase domain of HSP90 chaperone/DNA topoisomerase II/histidine kinase"/>
    <property type="match status" value="1"/>
</dbReference>
<dbReference type="EC" id="2.7.13.3" evidence="3"/>
<dbReference type="CDD" id="cd00082">
    <property type="entry name" value="HisKA"/>
    <property type="match status" value="1"/>
</dbReference>
<evidence type="ECO:0000256" key="10">
    <source>
        <dbReference type="SAM" id="Phobius"/>
    </source>
</evidence>
<sequence>MFQKTRLQLTLLNSIVFIVLIAILSRTIYFYTENQIYRDVNDSLKKDYRGFINGGMPGGRPQGEFLLGPGPSVIVWGPEDTIIEPRLSVDDYFKVNESKFHPEKFDEIEEIPANGYTYRALSTKVDTDYGELIVQFIRNVDSEKDMLDRLLLILFVGGGIGSLVAVGAGYLLAGRALIPVKRSWDQQQQFVSDASHEIRTPLAVIQSRADLLFQSPNATIEEKAVDISIISKEVRRLNKLVNGLLTLTRTDSNQVQVNKANFFLDDLLMDIVEQYTDIASFQEKTIISHAPEQVVFHGDKERMHQLLVILVDNAMKFTEKGGEISLSCIKNAASIILAVEDNGIGMPQEELPLIFNRFYQVEQSRSANEGSGLGLSIAKWIVQAHQGNIKVTSEQNVRTRFEIIFPRNQKKM</sequence>
<evidence type="ECO:0000313" key="13">
    <source>
        <dbReference type="Proteomes" id="UP000064189"/>
    </source>
</evidence>
<feature type="transmembrane region" description="Helical" evidence="10">
    <location>
        <begin position="150"/>
        <end position="173"/>
    </location>
</feature>
<dbReference type="AlphaFoldDB" id="A0A109N043"/>
<dbReference type="InterPro" id="IPR003594">
    <property type="entry name" value="HATPase_dom"/>
</dbReference>
<proteinExistence type="predicted"/>
<keyword evidence="8" id="KW-0067">ATP-binding</keyword>
<dbReference type="PROSITE" id="PS50109">
    <property type="entry name" value="HIS_KIN"/>
    <property type="match status" value="1"/>
</dbReference>
<keyword evidence="10" id="KW-0472">Membrane</keyword>
<dbReference type="GO" id="GO:0016036">
    <property type="term" value="P:cellular response to phosphate starvation"/>
    <property type="evidence" value="ECO:0007669"/>
    <property type="project" value="TreeGrafter"/>
</dbReference>
<dbReference type="InterPro" id="IPR036097">
    <property type="entry name" value="HisK_dim/P_sf"/>
</dbReference>
<evidence type="ECO:0000256" key="9">
    <source>
        <dbReference type="ARBA" id="ARBA00023012"/>
    </source>
</evidence>
<accession>A0A109N043</accession>
<dbReference type="InterPro" id="IPR003661">
    <property type="entry name" value="HisK_dim/P_dom"/>
</dbReference>
<evidence type="ECO:0000256" key="6">
    <source>
        <dbReference type="ARBA" id="ARBA00022741"/>
    </source>
</evidence>
<dbReference type="InterPro" id="IPR050351">
    <property type="entry name" value="BphY/WalK/GraS-like"/>
</dbReference>
<dbReference type="SMART" id="SM00387">
    <property type="entry name" value="HATPase_c"/>
    <property type="match status" value="1"/>
</dbReference>
<evidence type="ECO:0000259" key="11">
    <source>
        <dbReference type="PROSITE" id="PS50109"/>
    </source>
</evidence>
<keyword evidence="10" id="KW-1133">Transmembrane helix</keyword>
<dbReference type="Proteomes" id="UP000064189">
    <property type="component" value="Unassembled WGS sequence"/>
</dbReference>
<dbReference type="EMBL" id="LNNH01000012">
    <property type="protein sequence ID" value="KWW21034.1"/>
    <property type="molecule type" value="Genomic_DNA"/>
</dbReference>
<keyword evidence="6" id="KW-0547">Nucleotide-binding</keyword>
<organism evidence="12 13">
    <name type="scientific">Peribacillus simplex</name>
    <dbReference type="NCBI Taxonomy" id="1478"/>
    <lineage>
        <taxon>Bacteria</taxon>
        <taxon>Bacillati</taxon>
        <taxon>Bacillota</taxon>
        <taxon>Bacilli</taxon>
        <taxon>Bacillales</taxon>
        <taxon>Bacillaceae</taxon>
        <taxon>Peribacillus</taxon>
    </lineage>
</organism>
<feature type="transmembrane region" description="Helical" evidence="10">
    <location>
        <begin position="12"/>
        <end position="31"/>
    </location>
</feature>
<evidence type="ECO:0000313" key="12">
    <source>
        <dbReference type="EMBL" id="KWW21034.1"/>
    </source>
</evidence>
<comment type="caution">
    <text evidence="12">The sequence shown here is derived from an EMBL/GenBank/DDBJ whole genome shotgun (WGS) entry which is preliminary data.</text>
</comment>
<dbReference type="GO" id="GO:0005886">
    <property type="term" value="C:plasma membrane"/>
    <property type="evidence" value="ECO:0007669"/>
    <property type="project" value="UniProtKB-SubCell"/>
</dbReference>
<dbReference type="GO" id="GO:0005524">
    <property type="term" value="F:ATP binding"/>
    <property type="evidence" value="ECO:0007669"/>
    <property type="project" value="UniProtKB-KW"/>
</dbReference>
<name>A0A109N043_9BACI</name>
<feature type="domain" description="Histidine kinase" evidence="11">
    <location>
        <begin position="193"/>
        <end position="409"/>
    </location>
</feature>
<protein>
    <recommendedName>
        <fullName evidence="3">histidine kinase</fullName>
        <ecNumber evidence="3">2.7.13.3</ecNumber>
    </recommendedName>
</protein>
<dbReference type="Gene3D" id="3.30.565.10">
    <property type="entry name" value="Histidine kinase-like ATPase, C-terminal domain"/>
    <property type="match status" value="1"/>
</dbReference>
<dbReference type="InterPro" id="IPR005467">
    <property type="entry name" value="His_kinase_dom"/>
</dbReference>
<dbReference type="GO" id="GO:0004721">
    <property type="term" value="F:phosphoprotein phosphatase activity"/>
    <property type="evidence" value="ECO:0007669"/>
    <property type="project" value="TreeGrafter"/>
</dbReference>